<feature type="transmembrane region" description="Helical" evidence="1">
    <location>
        <begin position="157"/>
        <end position="179"/>
    </location>
</feature>
<keyword evidence="1" id="KW-0472">Membrane</keyword>
<dbReference type="InterPro" id="IPR050879">
    <property type="entry name" value="Acyltransferase_3"/>
</dbReference>
<dbReference type="AlphaFoldDB" id="A0A7W5G814"/>
<dbReference type="GO" id="GO:0016747">
    <property type="term" value="F:acyltransferase activity, transferring groups other than amino-acyl groups"/>
    <property type="evidence" value="ECO:0007669"/>
    <property type="project" value="InterPro"/>
</dbReference>
<keyword evidence="4" id="KW-1185">Reference proteome</keyword>
<dbReference type="GO" id="GO:0016020">
    <property type="term" value="C:membrane"/>
    <property type="evidence" value="ECO:0007669"/>
    <property type="project" value="TreeGrafter"/>
</dbReference>
<evidence type="ECO:0000313" key="4">
    <source>
        <dbReference type="Proteomes" id="UP000525987"/>
    </source>
</evidence>
<feature type="domain" description="Acyltransferase 3" evidence="2">
    <location>
        <begin position="11"/>
        <end position="329"/>
    </location>
</feature>
<proteinExistence type="predicted"/>
<evidence type="ECO:0000313" key="3">
    <source>
        <dbReference type="EMBL" id="MBB3143492.1"/>
    </source>
</evidence>
<comment type="caution">
    <text evidence="3">The sequence shown here is derived from an EMBL/GenBank/DDBJ whole genome shotgun (WGS) entry which is preliminary data.</text>
</comment>
<feature type="transmembrane region" description="Helical" evidence="1">
    <location>
        <begin position="84"/>
        <end position="103"/>
    </location>
</feature>
<dbReference type="EMBL" id="JACHXM010000051">
    <property type="protein sequence ID" value="MBB3143492.1"/>
    <property type="molecule type" value="Genomic_DNA"/>
</dbReference>
<feature type="transmembrane region" description="Helical" evidence="1">
    <location>
        <begin position="243"/>
        <end position="265"/>
    </location>
</feature>
<evidence type="ECO:0000259" key="2">
    <source>
        <dbReference type="Pfam" id="PF01757"/>
    </source>
</evidence>
<protein>
    <submittedName>
        <fullName evidence="3">Peptidoglycan/LPS O-acetylase OafA/YrhL</fullName>
    </submittedName>
</protein>
<dbReference type="GO" id="GO:0000271">
    <property type="term" value="P:polysaccharide biosynthetic process"/>
    <property type="evidence" value="ECO:0007669"/>
    <property type="project" value="TreeGrafter"/>
</dbReference>
<dbReference type="PANTHER" id="PTHR23028">
    <property type="entry name" value="ACETYLTRANSFERASE"/>
    <property type="match status" value="1"/>
</dbReference>
<sequence length="352" mass="39962">MRGGGGEHHYVALDGLRGIAALLVVVTHISTRTELQDLFRIYGLGQVGVMLFFALSGFLMMHVTNGRSCRYHLRNFLVRRISRVFPLYAFVVVLAFCTSFVLVDGRSLSVFGIRGFGDVVEHLALLKGNGVLWTISIEIFFYFLFPLFWWAKDKSWAHFYVLLISVFVIQQMAYFVGGWGEMDLAFLGIIPRGHMFLLGMAVYPLVGLITEKHVVFDVLFVLSIILVALNLEDVSGALFGYSIYIWKNPVVLVLLCVILALCVSVKKVGVILDNRASVFIGKISYSLYLMHIFILQVLKWYTDWEVDDRLLYWAACLVLSLAVSCLTYRFIERPFRSALNSRFCTPYQTAPV</sequence>
<reference evidence="3 4" key="1">
    <citation type="submission" date="2020-08" db="EMBL/GenBank/DDBJ databases">
        <title>Genomic Encyclopedia of Type Strains, Phase III (KMG-III): the genomes of soil and plant-associated and newly described type strains.</title>
        <authorList>
            <person name="Whitman W."/>
        </authorList>
    </citation>
    <scope>NUCLEOTIDE SEQUENCE [LARGE SCALE GENOMIC DNA]</scope>
    <source>
        <strain evidence="3 4">CECT 5995</strain>
    </source>
</reference>
<dbReference type="Proteomes" id="UP000525987">
    <property type="component" value="Unassembled WGS sequence"/>
</dbReference>
<keyword evidence="1" id="KW-1133">Transmembrane helix</keyword>
<organism evidence="3 4">
    <name type="scientific">Halomonas organivorans</name>
    <dbReference type="NCBI Taxonomy" id="257772"/>
    <lineage>
        <taxon>Bacteria</taxon>
        <taxon>Pseudomonadati</taxon>
        <taxon>Pseudomonadota</taxon>
        <taxon>Gammaproteobacteria</taxon>
        <taxon>Oceanospirillales</taxon>
        <taxon>Halomonadaceae</taxon>
        <taxon>Halomonas</taxon>
    </lineage>
</organism>
<feature type="transmembrane region" description="Helical" evidence="1">
    <location>
        <begin position="213"/>
        <end position="231"/>
    </location>
</feature>
<evidence type="ECO:0000256" key="1">
    <source>
        <dbReference type="SAM" id="Phobius"/>
    </source>
</evidence>
<feature type="transmembrane region" description="Helical" evidence="1">
    <location>
        <begin position="131"/>
        <end position="150"/>
    </location>
</feature>
<name>A0A7W5G814_9GAMM</name>
<dbReference type="InterPro" id="IPR002656">
    <property type="entry name" value="Acyl_transf_3_dom"/>
</dbReference>
<feature type="transmembrane region" description="Helical" evidence="1">
    <location>
        <begin position="12"/>
        <end position="29"/>
    </location>
</feature>
<keyword evidence="1" id="KW-0812">Transmembrane</keyword>
<dbReference type="PANTHER" id="PTHR23028:SF53">
    <property type="entry name" value="ACYL_TRANSF_3 DOMAIN-CONTAINING PROTEIN"/>
    <property type="match status" value="1"/>
</dbReference>
<feature type="transmembrane region" description="Helical" evidence="1">
    <location>
        <begin position="310"/>
        <end position="331"/>
    </location>
</feature>
<dbReference type="Pfam" id="PF01757">
    <property type="entry name" value="Acyl_transf_3"/>
    <property type="match status" value="1"/>
</dbReference>
<feature type="transmembrane region" description="Helical" evidence="1">
    <location>
        <begin position="41"/>
        <end position="63"/>
    </location>
</feature>
<accession>A0A7W5G814</accession>
<feature type="transmembrane region" description="Helical" evidence="1">
    <location>
        <begin position="277"/>
        <end position="298"/>
    </location>
</feature>
<gene>
    <name evidence="3" type="ORF">FHR96_004415</name>
</gene>
<feature type="transmembrane region" description="Helical" evidence="1">
    <location>
        <begin position="185"/>
        <end position="206"/>
    </location>
</feature>
<dbReference type="RefSeq" id="WP_183389802.1">
    <property type="nucleotide sequence ID" value="NZ_JACHXM010000051.1"/>
</dbReference>